<evidence type="ECO:0000256" key="1">
    <source>
        <dbReference type="ARBA" id="ARBA00022801"/>
    </source>
</evidence>
<dbReference type="InterPro" id="IPR003695">
    <property type="entry name" value="Ppx_GppA_N"/>
</dbReference>
<keyword evidence="5" id="KW-1185">Reference proteome</keyword>
<gene>
    <name evidence="4" type="ORF">CF386_02975</name>
</gene>
<name>A0A220VDQ4_9GAMM</name>
<dbReference type="Proteomes" id="UP000242175">
    <property type="component" value="Chromosome large"/>
</dbReference>
<proteinExistence type="predicted"/>
<evidence type="ECO:0000313" key="4">
    <source>
        <dbReference type="EMBL" id="ASK78083.1"/>
    </source>
</evidence>
<dbReference type="InterPro" id="IPR043129">
    <property type="entry name" value="ATPase_NBD"/>
</dbReference>
<organism evidence="4 5">
    <name type="scientific">Paraphotobacterium marinum</name>
    <dbReference type="NCBI Taxonomy" id="1755811"/>
    <lineage>
        <taxon>Bacteria</taxon>
        <taxon>Pseudomonadati</taxon>
        <taxon>Pseudomonadota</taxon>
        <taxon>Gammaproteobacteria</taxon>
        <taxon>Vibrionales</taxon>
        <taxon>Vibrionaceae</taxon>
        <taxon>Paraphotobacterium</taxon>
    </lineage>
</organism>
<dbReference type="KEGG" id="pmai:CF386_02975"/>
<feature type="domain" description="Ppx/GppA phosphatase N-terminal" evidence="2">
    <location>
        <begin position="24"/>
        <end position="296"/>
    </location>
</feature>
<dbReference type="InterPro" id="IPR030673">
    <property type="entry name" value="PyroPPase_GppA_Ppx"/>
</dbReference>
<dbReference type="SUPFAM" id="SSF109604">
    <property type="entry name" value="HD-domain/PDEase-like"/>
    <property type="match status" value="1"/>
</dbReference>
<protein>
    <submittedName>
        <fullName evidence="4">Guanosine-5'-triphosphate,3'-diphosphate pyrophosphatase</fullName>
        <ecNumber evidence="4">3.6.1.40</ecNumber>
    </submittedName>
</protein>
<dbReference type="SUPFAM" id="SSF53067">
    <property type="entry name" value="Actin-like ATPase domain"/>
    <property type="match status" value="2"/>
</dbReference>
<reference evidence="4 5" key="1">
    <citation type="journal article" date="2016" name="Int. J. Syst. Evol. Microbiol.">
        <title>Paraphotobacterium marinum gen. nov., sp. nov., a member of the family Vibrionaceae, isolated from surface seawater.</title>
        <authorList>
            <person name="Huang Z."/>
            <person name="Dong C."/>
            <person name="Shao Z."/>
        </authorList>
    </citation>
    <scope>NUCLEOTIDE SEQUENCE [LARGE SCALE GENOMIC DNA]</scope>
    <source>
        <strain evidence="4 5">NSCS20N07D</strain>
    </source>
</reference>
<dbReference type="PIRSF" id="PIRSF001267">
    <property type="entry name" value="Pyrophosphatase_GppA_Ppx"/>
    <property type="match status" value="1"/>
</dbReference>
<dbReference type="Gene3D" id="3.30.420.150">
    <property type="entry name" value="Exopolyphosphatase. Domain 2"/>
    <property type="match status" value="1"/>
</dbReference>
<dbReference type="GO" id="GO:0008894">
    <property type="term" value="F:guanosine-5'-triphosphate,3'-diphosphate diphosphatase activity"/>
    <property type="evidence" value="ECO:0007669"/>
    <property type="project" value="UniProtKB-EC"/>
</dbReference>
<dbReference type="AlphaFoldDB" id="A0A220VDQ4"/>
<dbReference type="InterPro" id="IPR050273">
    <property type="entry name" value="GppA/Ppx_hydrolase"/>
</dbReference>
<dbReference type="Pfam" id="PF02541">
    <property type="entry name" value="Ppx-GppA"/>
    <property type="match status" value="1"/>
</dbReference>
<evidence type="ECO:0000313" key="5">
    <source>
        <dbReference type="Proteomes" id="UP000242175"/>
    </source>
</evidence>
<dbReference type="InterPro" id="IPR048950">
    <property type="entry name" value="Ppx_GppA_C"/>
</dbReference>
<sequence>MEKENKSHYAVIDLGSNSFHLWILKYSNGRIHTINRIKDKTRLGSSIDSNLTQKSMERGWQCLRYFKQFLDKIPKQNIIIAATAAIRAAENQNIFLSKANKILNLKIQVISGLKEASLIYDGATRTTDGPSKKLVIDIGGASTEIIMGDKAKIIKMNSFKLGCVSFLEKYFKNRRLNEENFNQAIAKTKETLREATIDLNDWDLCIGASGTIQTLFEIKKKKSNTNYLTKQDLYKIKSQLINCESMEYIDIEGLTPEKANVFPSGLAILIGIFEVLSINSLYKAGGALREGLLNQLIPLPEQNILIKNLKILSNTYQLQNNSQIILDFFDKIHFLSLIDSKEDKDIFHKVILALAFLNQIGLSINFKNQYSHAAYIIQNIDMIGFDEKEKNFIAYSLRNLDLNIEEFSSDLIFNSNITDIFIKTLRIAIALQDVNEKFYRIISREKNLITLELSEDFCEKYAFTYDKLINQLRDLNNSQITLNISLKKITGA</sequence>
<dbReference type="Pfam" id="PF21447">
    <property type="entry name" value="Ppx-GppA_III"/>
    <property type="match status" value="1"/>
</dbReference>
<evidence type="ECO:0000259" key="3">
    <source>
        <dbReference type="Pfam" id="PF21447"/>
    </source>
</evidence>
<dbReference type="Gene3D" id="3.30.420.40">
    <property type="match status" value="1"/>
</dbReference>
<feature type="domain" description="Ppx/GppA phosphatase C-terminal" evidence="3">
    <location>
        <begin position="322"/>
        <end position="460"/>
    </location>
</feature>
<dbReference type="PANTHER" id="PTHR30005">
    <property type="entry name" value="EXOPOLYPHOSPHATASE"/>
    <property type="match status" value="1"/>
</dbReference>
<dbReference type="EMBL" id="CP022355">
    <property type="protein sequence ID" value="ASK78083.1"/>
    <property type="molecule type" value="Genomic_DNA"/>
</dbReference>
<accession>A0A220VDQ4</accession>
<dbReference type="PANTHER" id="PTHR30005:SF0">
    <property type="entry name" value="RETROGRADE REGULATION PROTEIN 2"/>
    <property type="match status" value="1"/>
</dbReference>
<keyword evidence="1 4" id="KW-0378">Hydrolase</keyword>
<dbReference type="EC" id="3.6.1.40" evidence="4"/>
<dbReference type="RefSeq" id="WP_089072992.1">
    <property type="nucleotide sequence ID" value="NZ_CBCSAM010000009.1"/>
</dbReference>
<dbReference type="GO" id="GO:0015949">
    <property type="term" value="P:nucleobase-containing small molecule interconversion"/>
    <property type="evidence" value="ECO:0007669"/>
    <property type="project" value="TreeGrafter"/>
</dbReference>
<dbReference type="OrthoDB" id="9793035at2"/>
<dbReference type="Gene3D" id="1.10.3210.10">
    <property type="entry name" value="Hypothetical protein af1432"/>
    <property type="match status" value="1"/>
</dbReference>
<evidence type="ECO:0000259" key="2">
    <source>
        <dbReference type="Pfam" id="PF02541"/>
    </source>
</evidence>